<accession>A0A2S6GQU9</accession>
<comment type="caution">
    <text evidence="3">The sequence shown here is derived from an EMBL/GenBank/DDBJ whole genome shotgun (WGS) entry which is preliminary data.</text>
</comment>
<dbReference type="RefSeq" id="WP_181043526.1">
    <property type="nucleotide sequence ID" value="NZ_CP154825.1"/>
</dbReference>
<dbReference type="Proteomes" id="UP000239203">
    <property type="component" value="Unassembled WGS sequence"/>
</dbReference>
<name>A0A2S6GQU9_9PSEU</name>
<evidence type="ECO:0000256" key="1">
    <source>
        <dbReference type="SAM" id="SignalP"/>
    </source>
</evidence>
<gene>
    <name evidence="3" type="ORF">CLV40_107218</name>
</gene>
<sequence>MRVAGAMVAVLALLVPRQAAAQPAQGWVRLGHLSPAAPPVDVHLAPFGGADEVLVRKAGYGAVTPYTALPAGAYTVSMRAPGTGADTPAALSATVRITPGTAYSLLVFATGPGGALREDLVIDDLSAPPPGTGRLRLVQGSPTLAPVTAEVGLPGSAAEARLADRAAYGLTGPYTDLAEGRYTVRLRGGSAEPAETTVSVDVRAGSATTLLATETGGALTTTALVDSAGAAATPLRGVETGAGGTSVAEPRFWPTTAVILALICWLLHRPLLAARRHHRRAPE</sequence>
<keyword evidence="4" id="KW-1185">Reference proteome</keyword>
<feature type="domain" description="DUF4397" evidence="2">
    <location>
        <begin position="27"/>
        <end position="147"/>
    </location>
</feature>
<dbReference type="AlphaFoldDB" id="A0A2S6GQU9"/>
<organism evidence="3 4">
    <name type="scientific">Actinokineospora auranticolor</name>
    <dbReference type="NCBI Taxonomy" id="155976"/>
    <lineage>
        <taxon>Bacteria</taxon>
        <taxon>Bacillati</taxon>
        <taxon>Actinomycetota</taxon>
        <taxon>Actinomycetes</taxon>
        <taxon>Pseudonocardiales</taxon>
        <taxon>Pseudonocardiaceae</taxon>
        <taxon>Actinokineospora</taxon>
    </lineage>
</organism>
<reference evidence="3 4" key="1">
    <citation type="submission" date="2018-02" db="EMBL/GenBank/DDBJ databases">
        <title>Genomic Encyclopedia of Archaeal and Bacterial Type Strains, Phase II (KMG-II): from individual species to whole genera.</title>
        <authorList>
            <person name="Goeker M."/>
        </authorList>
    </citation>
    <scope>NUCLEOTIDE SEQUENCE [LARGE SCALE GENOMIC DNA]</scope>
    <source>
        <strain evidence="3 4">YU 961-1</strain>
    </source>
</reference>
<dbReference type="EMBL" id="PTIX01000007">
    <property type="protein sequence ID" value="PPK67553.1"/>
    <property type="molecule type" value="Genomic_DNA"/>
</dbReference>
<proteinExistence type="predicted"/>
<keyword evidence="1" id="KW-0732">Signal</keyword>
<feature type="signal peptide" evidence="1">
    <location>
        <begin position="1"/>
        <end position="21"/>
    </location>
</feature>
<feature type="chain" id="PRO_5015664448" evidence="1">
    <location>
        <begin position="22"/>
        <end position="283"/>
    </location>
</feature>
<evidence type="ECO:0000313" key="3">
    <source>
        <dbReference type="EMBL" id="PPK67553.1"/>
    </source>
</evidence>
<dbReference type="Pfam" id="PF14344">
    <property type="entry name" value="DUF4397"/>
    <property type="match status" value="1"/>
</dbReference>
<evidence type="ECO:0000259" key="2">
    <source>
        <dbReference type="Pfam" id="PF14344"/>
    </source>
</evidence>
<protein>
    <submittedName>
        <fullName evidence="3">Uncharacterized protein DUF4397</fullName>
    </submittedName>
</protein>
<evidence type="ECO:0000313" key="4">
    <source>
        <dbReference type="Proteomes" id="UP000239203"/>
    </source>
</evidence>
<dbReference type="InterPro" id="IPR025510">
    <property type="entry name" value="DUF4397"/>
</dbReference>